<dbReference type="EMBL" id="CP114564">
    <property type="protein sequence ID" value="WAZ56485.1"/>
    <property type="molecule type" value="Genomic_DNA"/>
</dbReference>
<evidence type="ECO:0000313" key="1">
    <source>
        <dbReference type="EMBL" id="WAZ56485.1"/>
    </source>
</evidence>
<proteinExistence type="predicted"/>
<name>A0ABY7KW05_CITFR</name>
<reference evidence="1" key="1">
    <citation type="submission" date="2022-12" db="EMBL/GenBank/DDBJ databases">
        <title>2953647.</title>
        <authorList>
            <person name="Hergert J."/>
            <person name="Casey R."/>
            <person name="Wagner J."/>
            <person name="Young E.L."/>
            <person name="Oakeson K.F."/>
        </authorList>
    </citation>
    <scope>NUCLEOTIDE SEQUENCE</scope>
    <source>
        <strain evidence="1">2953647</strain>
    </source>
</reference>
<evidence type="ECO:0000313" key="2">
    <source>
        <dbReference type="Proteomes" id="UP001164536"/>
    </source>
</evidence>
<accession>A0ABY7KW05</accession>
<gene>
    <name evidence="1" type="ORF">O4000_19625</name>
</gene>
<organism evidence="1 2">
    <name type="scientific">Citrobacter freundii</name>
    <dbReference type="NCBI Taxonomy" id="546"/>
    <lineage>
        <taxon>Bacteria</taxon>
        <taxon>Pseudomonadati</taxon>
        <taxon>Pseudomonadota</taxon>
        <taxon>Gammaproteobacteria</taxon>
        <taxon>Enterobacterales</taxon>
        <taxon>Enterobacteriaceae</taxon>
        <taxon>Citrobacter</taxon>
        <taxon>Citrobacter freundii complex</taxon>
    </lineage>
</organism>
<sequence length="148" mass="17561">MKYSYRITKYTQTDELGRGYSSPNEWTSFYDIGNKVTESEYKEVEQKYINYIFEACNCLGVKSLEIKGLELNVDKYKYAEGSIIQLGELKDVVQSILREYIWCKLISNECEFHFGYDFYMYFLCNACSEKCIDQIKTDLTVQRYKSPY</sequence>
<protein>
    <submittedName>
        <fullName evidence="1">Uncharacterized protein</fullName>
    </submittedName>
</protein>
<dbReference type="Proteomes" id="UP001164536">
    <property type="component" value="Chromosome"/>
</dbReference>
<dbReference type="RefSeq" id="WP_054528086.1">
    <property type="nucleotide sequence ID" value="NZ_CAJNLX020000001.1"/>
</dbReference>
<keyword evidence="2" id="KW-1185">Reference proteome</keyword>